<feature type="domain" description="Tetrapyrrole biosynthesis uroporphyrinogen III synthase" evidence="1">
    <location>
        <begin position="97"/>
        <end position="364"/>
    </location>
</feature>
<dbReference type="AlphaFoldDB" id="A0A9Q3BDL3"/>
<dbReference type="SUPFAM" id="SSF69618">
    <property type="entry name" value="HemD-like"/>
    <property type="match status" value="1"/>
</dbReference>
<dbReference type="Proteomes" id="UP000765509">
    <property type="component" value="Unassembled WGS sequence"/>
</dbReference>
<dbReference type="GO" id="GO:0006780">
    <property type="term" value="P:uroporphyrinogen III biosynthetic process"/>
    <property type="evidence" value="ECO:0007669"/>
    <property type="project" value="InterPro"/>
</dbReference>
<dbReference type="InterPro" id="IPR039793">
    <property type="entry name" value="UROS/Hem4"/>
</dbReference>
<dbReference type="PANTHER" id="PTHR12390">
    <property type="entry name" value="UROPORPHYRINOGEN III SYNTHASE"/>
    <property type="match status" value="1"/>
</dbReference>
<organism evidence="2 3">
    <name type="scientific">Austropuccinia psidii MF-1</name>
    <dbReference type="NCBI Taxonomy" id="1389203"/>
    <lineage>
        <taxon>Eukaryota</taxon>
        <taxon>Fungi</taxon>
        <taxon>Dikarya</taxon>
        <taxon>Basidiomycota</taxon>
        <taxon>Pucciniomycotina</taxon>
        <taxon>Pucciniomycetes</taxon>
        <taxon>Pucciniales</taxon>
        <taxon>Sphaerophragmiaceae</taxon>
        <taxon>Austropuccinia</taxon>
    </lineage>
</organism>
<proteinExistence type="predicted"/>
<evidence type="ECO:0000259" key="1">
    <source>
        <dbReference type="Pfam" id="PF02602"/>
    </source>
</evidence>
<evidence type="ECO:0000313" key="3">
    <source>
        <dbReference type="Proteomes" id="UP000765509"/>
    </source>
</evidence>
<name>A0A9Q3BDL3_9BASI</name>
<gene>
    <name evidence="2" type="ORF">O181_002771</name>
</gene>
<dbReference type="GO" id="GO:0004852">
    <property type="term" value="F:uroporphyrinogen-III synthase activity"/>
    <property type="evidence" value="ECO:0007669"/>
    <property type="project" value="InterPro"/>
</dbReference>
<keyword evidence="3" id="KW-1185">Reference proteome</keyword>
<comment type="caution">
    <text evidence="2">The sequence shown here is derived from an EMBL/GenBank/DDBJ whole genome shotgun (WGS) entry which is preliminary data.</text>
</comment>
<dbReference type="OrthoDB" id="5595751at2759"/>
<dbReference type="Pfam" id="PF02602">
    <property type="entry name" value="HEM4"/>
    <property type="match status" value="1"/>
</dbReference>
<reference evidence="2" key="1">
    <citation type="submission" date="2021-03" db="EMBL/GenBank/DDBJ databases">
        <title>Draft genome sequence of rust myrtle Austropuccinia psidii MF-1, a brazilian biotype.</title>
        <authorList>
            <person name="Quecine M.C."/>
            <person name="Pachon D.M.R."/>
            <person name="Bonatelli M.L."/>
            <person name="Correr F.H."/>
            <person name="Franceschini L.M."/>
            <person name="Leite T.F."/>
            <person name="Margarido G.R.A."/>
            <person name="Almeida C.A."/>
            <person name="Ferrarezi J.A."/>
            <person name="Labate C.A."/>
        </authorList>
    </citation>
    <scope>NUCLEOTIDE SEQUENCE</scope>
    <source>
        <strain evidence="2">MF-1</strain>
    </source>
</reference>
<dbReference type="Gene3D" id="3.40.50.10090">
    <property type="match status" value="2"/>
</dbReference>
<dbReference type="CDD" id="cd06578">
    <property type="entry name" value="HemD"/>
    <property type="match status" value="1"/>
</dbReference>
<dbReference type="EMBL" id="AVOT02000476">
    <property type="protein sequence ID" value="MBW0463056.1"/>
    <property type="molecule type" value="Genomic_DNA"/>
</dbReference>
<sequence length="381" mass="41442">MACFLNALGSSGRDPAFDGEAIVEDEVRRSSCVRPIPTNGALASGVCADVACRLNPTASSPSTSLSGMCSPTRPIEQLRKTVVLVKTPSDSCPQDPYTRSLKADGYESVFLPILKTSFNSLDRLGEIIHEGVEGRWDGVVVTSPRSVGAIQEALNQLDSSSTAHHTNRRDPNLGWDTIPFFAVGPSTAQALSSLTSSERCFPSGPRLKVVGQDESGCGSKLAKFINLYYDPSSESNLKTNFNRPKPVNLLYVTGDHPHPALRDTLLSSRPPFVLTELQVYSTSPFETPKLDPPFFGRASWVVFFSPRSAEAALPALNQHIDFNLNSLETKIAVIGFTTEKWLHSQARRQADAVASKPEPKSLVEAIVTADNQHYEKTPKQI</sequence>
<dbReference type="GO" id="GO:0005829">
    <property type="term" value="C:cytosol"/>
    <property type="evidence" value="ECO:0007669"/>
    <property type="project" value="TreeGrafter"/>
</dbReference>
<evidence type="ECO:0000313" key="2">
    <source>
        <dbReference type="EMBL" id="MBW0463056.1"/>
    </source>
</evidence>
<dbReference type="InterPro" id="IPR003754">
    <property type="entry name" value="4pyrrol_synth_uPrphyn_synth"/>
</dbReference>
<dbReference type="InterPro" id="IPR036108">
    <property type="entry name" value="4pyrrol_syn_uPrphyn_synt_sf"/>
</dbReference>
<dbReference type="PANTHER" id="PTHR12390:SF0">
    <property type="entry name" value="UROPORPHYRINOGEN-III SYNTHASE"/>
    <property type="match status" value="1"/>
</dbReference>
<accession>A0A9Q3BDL3</accession>
<protein>
    <recommendedName>
        <fullName evidence="1">Tetrapyrrole biosynthesis uroporphyrinogen III synthase domain-containing protein</fullName>
    </recommendedName>
</protein>